<evidence type="ECO:0000256" key="9">
    <source>
        <dbReference type="ARBA" id="ARBA00022759"/>
    </source>
</evidence>
<dbReference type="PANTHER" id="PTHR10889">
    <property type="entry name" value="DEOXYRIBOSE-PHOSPHATE ALDOLASE"/>
    <property type="match status" value="1"/>
</dbReference>
<keyword evidence="13 17" id="KW-0704">Schiff base</keyword>
<dbReference type="GO" id="GO:0016052">
    <property type="term" value="P:carbohydrate catabolic process"/>
    <property type="evidence" value="ECO:0007669"/>
    <property type="project" value="TreeGrafter"/>
</dbReference>
<evidence type="ECO:0000256" key="5">
    <source>
        <dbReference type="ARBA" id="ARBA00011245"/>
    </source>
</evidence>
<dbReference type="GO" id="GO:0005737">
    <property type="term" value="C:cytoplasm"/>
    <property type="evidence" value="ECO:0007669"/>
    <property type="project" value="UniProtKB-SubCell"/>
</dbReference>
<dbReference type="InterPro" id="IPR036397">
    <property type="entry name" value="RNaseH_sf"/>
</dbReference>
<keyword evidence="9 16" id="KW-0255">Endonuclease</keyword>
<dbReference type="InterPro" id="IPR011343">
    <property type="entry name" value="DeoC"/>
</dbReference>
<proteinExistence type="inferred from homology"/>
<evidence type="ECO:0000256" key="7">
    <source>
        <dbReference type="ARBA" id="ARBA00022722"/>
    </source>
</evidence>
<dbReference type="AlphaFoldDB" id="A0A179D368"/>
<dbReference type="PANTHER" id="PTHR10889:SF1">
    <property type="entry name" value="DEOXYRIBOSE-PHOSPHATE ALDOLASE"/>
    <property type="match status" value="1"/>
</dbReference>
<dbReference type="EC" id="4.1.2.4" evidence="17"/>
<evidence type="ECO:0000256" key="13">
    <source>
        <dbReference type="ARBA" id="ARBA00023270"/>
    </source>
</evidence>
<dbReference type="HAMAP" id="MF_00114">
    <property type="entry name" value="DeoC_type1"/>
    <property type="match status" value="1"/>
</dbReference>
<evidence type="ECO:0000313" key="19">
    <source>
        <dbReference type="EMBL" id="OAQ20507.1"/>
    </source>
</evidence>
<name>A0A179D368_9BACT</name>
<feature type="binding site" evidence="16">
    <location>
        <position position="235"/>
    </location>
    <ligand>
        <name>Mg(2+)</name>
        <dbReference type="ChEBI" id="CHEBI:18420"/>
        <label>2</label>
    </ligand>
</feature>
<evidence type="ECO:0000256" key="6">
    <source>
        <dbReference type="ARBA" id="ARBA00022490"/>
    </source>
</evidence>
<dbReference type="PROSITE" id="PS50879">
    <property type="entry name" value="RNASE_H_1"/>
    <property type="match status" value="1"/>
</dbReference>
<evidence type="ECO:0000256" key="15">
    <source>
        <dbReference type="ARBA" id="ARBA00056337"/>
    </source>
</evidence>
<organism evidence="19 20">
    <name type="scientific">Thermosulfurimonas dismutans</name>
    <dbReference type="NCBI Taxonomy" id="999894"/>
    <lineage>
        <taxon>Bacteria</taxon>
        <taxon>Pseudomonadati</taxon>
        <taxon>Thermodesulfobacteriota</taxon>
        <taxon>Thermodesulfobacteria</taxon>
        <taxon>Thermodesulfobacteriales</taxon>
        <taxon>Thermodesulfobacteriaceae</taxon>
        <taxon>Thermosulfurimonas</taxon>
    </lineage>
</organism>
<comment type="cofactor">
    <cofactor evidence="16">
        <name>Mg(2+)</name>
        <dbReference type="ChEBI" id="CHEBI:18420"/>
    </cofactor>
    <text evidence="16">Binds 1 Mg(2+) ion per subunit. May bind a second metal ion at a regulatory site, or after substrate binding.</text>
</comment>
<dbReference type="GO" id="GO:0006401">
    <property type="term" value="P:RNA catabolic process"/>
    <property type="evidence" value="ECO:0007669"/>
    <property type="project" value="UniProtKB-UniRule"/>
</dbReference>
<protein>
    <recommendedName>
        <fullName evidence="16 17">Multifunctional fusion protein</fullName>
    </recommendedName>
    <domain>
        <recommendedName>
            <fullName evidence="17">Deoxyribose-phosphate aldolase</fullName>
            <shortName evidence="17">DERA</shortName>
            <ecNumber evidence="17">4.1.2.4</ecNumber>
        </recommendedName>
        <alternativeName>
            <fullName evidence="17">2-deoxy-D-ribose 5-phosphate aldolase</fullName>
        </alternativeName>
        <alternativeName>
            <fullName evidence="17">Phosphodeoxyriboaldolase</fullName>
            <shortName evidence="17">Deoxyriboaldolase</shortName>
        </alternativeName>
    </domain>
    <domain>
        <recommendedName>
            <fullName evidence="16">Ribonuclease H</fullName>
            <shortName evidence="16">RNase H</shortName>
            <ecNumber evidence="16">3.1.26.4</ecNumber>
        </recommendedName>
    </domain>
</protein>
<dbReference type="EC" id="3.1.26.4" evidence="16"/>
<dbReference type="NCBIfam" id="NF001236">
    <property type="entry name" value="PRK00203.1"/>
    <property type="match status" value="1"/>
</dbReference>
<dbReference type="GO" id="GO:0000287">
    <property type="term" value="F:magnesium ion binding"/>
    <property type="evidence" value="ECO:0007669"/>
    <property type="project" value="UniProtKB-UniRule"/>
</dbReference>
<dbReference type="GO" id="GO:0003676">
    <property type="term" value="F:nucleic acid binding"/>
    <property type="evidence" value="ECO:0007669"/>
    <property type="project" value="InterPro"/>
</dbReference>
<feature type="binding site" evidence="16">
    <location>
        <position position="359"/>
    </location>
    <ligand>
        <name>Mg(2+)</name>
        <dbReference type="ChEBI" id="CHEBI:18420"/>
        <label>2</label>
    </ligand>
</feature>
<keyword evidence="11 16" id="KW-0460">Magnesium</keyword>
<gene>
    <name evidence="16" type="primary">rnhA</name>
    <name evidence="17" type="synonym">deoC</name>
    <name evidence="19" type="ORF">TDIS_1416</name>
</gene>
<evidence type="ECO:0000256" key="17">
    <source>
        <dbReference type="HAMAP-Rule" id="MF_00114"/>
    </source>
</evidence>
<keyword evidence="8 16" id="KW-0479">Metal-binding</keyword>
<evidence type="ECO:0000256" key="16">
    <source>
        <dbReference type="HAMAP-Rule" id="MF_00042"/>
    </source>
</evidence>
<evidence type="ECO:0000256" key="4">
    <source>
        <dbReference type="ARBA" id="ARBA00010936"/>
    </source>
</evidence>
<feature type="active site" description="Schiff-base intermediate with acetaldehyde" evidence="17">
    <location>
        <position position="155"/>
    </location>
</feature>
<comment type="similarity">
    <text evidence="4 17">Belongs to the DeoC/FbaB aldolase family. DeoC type 1 subfamily.</text>
</comment>
<dbReference type="Pfam" id="PF01791">
    <property type="entry name" value="DeoC"/>
    <property type="match status" value="1"/>
</dbReference>
<dbReference type="InterPro" id="IPR002915">
    <property type="entry name" value="DeoC/FbaB/LacD_aldolase"/>
</dbReference>
<dbReference type="Gene3D" id="3.20.20.70">
    <property type="entry name" value="Aldolase class I"/>
    <property type="match status" value="1"/>
</dbReference>
<dbReference type="Gene3D" id="3.30.420.10">
    <property type="entry name" value="Ribonuclease H-like superfamily/Ribonuclease H"/>
    <property type="match status" value="1"/>
</dbReference>
<accession>A0A179D368</accession>
<dbReference type="EMBL" id="LWLG01000010">
    <property type="protein sequence ID" value="OAQ20507.1"/>
    <property type="molecule type" value="Genomic_DNA"/>
</dbReference>
<dbReference type="CDD" id="cd09278">
    <property type="entry name" value="RNase_HI_prokaryote_like"/>
    <property type="match status" value="1"/>
</dbReference>
<evidence type="ECO:0000256" key="1">
    <source>
        <dbReference type="ARBA" id="ARBA00000077"/>
    </source>
</evidence>
<dbReference type="GO" id="GO:0004523">
    <property type="term" value="F:RNA-DNA hybrid ribonuclease activity"/>
    <property type="evidence" value="ECO:0007669"/>
    <property type="project" value="UniProtKB-UniRule"/>
</dbReference>
<dbReference type="HAMAP" id="MF_00042">
    <property type="entry name" value="RNase_H"/>
    <property type="match status" value="1"/>
</dbReference>
<feature type="binding site" evidence="16">
    <location>
        <position position="295"/>
    </location>
    <ligand>
        <name>Mg(2+)</name>
        <dbReference type="ChEBI" id="CHEBI:18420"/>
        <label>1</label>
    </ligand>
</feature>
<dbReference type="SUPFAM" id="SSF53098">
    <property type="entry name" value="Ribonuclease H-like"/>
    <property type="match status" value="1"/>
</dbReference>
<dbReference type="CDD" id="cd00959">
    <property type="entry name" value="DeoC"/>
    <property type="match status" value="1"/>
</dbReference>
<feature type="active site" description="Proton donor/acceptor" evidence="17">
    <location>
        <position position="184"/>
    </location>
</feature>
<sequence>MPKLFNPAPYIDHTLLAPTATEKDIKKLCSEAQEYGMAGVCVPPVFVPLARKELSGTGIRVVTVAGFPLGFQPTEVKVHEARLYRDLGADEIDMVINLHLTKNGRVREAVEEVKQVVKAANPTEVKVIIECAYLKAEEKKLLAELIPGTGAAYLKTSTGFGPGGATLEDVKLLREASGGKIKIKAAGGIRTLEECLAFIQAGAERIGTSAGASIVREYLARTGQLPYEEVEIFIDGACLGNPGPGGFSAILRARGHEKVLTGGEAETTNNRMEIRAAVEALKALKKPSRVKMYTDSKYLLSGATDWLPRWEKRGFRTADGKPVKNRDLWEELSRLLKIHEVEWIWIEGHAGHPENERCDKLAKNEAKKWKNSSSA</sequence>
<dbReference type="Proteomes" id="UP000078390">
    <property type="component" value="Unassembled WGS sequence"/>
</dbReference>
<reference evidence="19 20" key="1">
    <citation type="submission" date="2016-04" db="EMBL/GenBank/DDBJ databases">
        <title>Genome analysis of Thermosulfurimonas dismutans, the first thermophilic sulfur-disproportionating bacterium of the phylum Thermodesulfobacteria.</title>
        <authorList>
            <person name="Mardanov A.V."/>
            <person name="Beletsky A.V."/>
            <person name="Kadnikov V.V."/>
            <person name="Slobodkin A.I."/>
            <person name="Ravin N.V."/>
        </authorList>
    </citation>
    <scope>NUCLEOTIDE SEQUENCE [LARGE SCALE GENOMIC DNA]</scope>
    <source>
        <strain evidence="19 20">S95</strain>
    </source>
</reference>
<feature type="domain" description="RNase H type-1" evidence="18">
    <location>
        <begin position="226"/>
        <end position="367"/>
    </location>
</feature>
<comment type="subcellular location">
    <subcellularLocation>
        <location evidence="16">Cytoplasm</location>
    </subcellularLocation>
</comment>
<dbReference type="PATRIC" id="fig|999894.6.peg.1414"/>
<dbReference type="InterPro" id="IPR013785">
    <property type="entry name" value="Aldolase_TIM"/>
</dbReference>
<evidence type="ECO:0000256" key="11">
    <source>
        <dbReference type="ARBA" id="ARBA00022842"/>
    </source>
</evidence>
<evidence type="ECO:0000256" key="3">
    <source>
        <dbReference type="ARBA" id="ARBA00005300"/>
    </source>
</evidence>
<dbReference type="GO" id="GO:0004139">
    <property type="term" value="F:deoxyribose-phosphate aldolase activity"/>
    <property type="evidence" value="ECO:0007669"/>
    <property type="project" value="UniProtKB-UniRule"/>
</dbReference>
<dbReference type="Pfam" id="PF00075">
    <property type="entry name" value="RNase_H"/>
    <property type="match status" value="1"/>
</dbReference>
<comment type="catalytic activity">
    <reaction evidence="14 17">
        <text>2-deoxy-D-ribose 5-phosphate = D-glyceraldehyde 3-phosphate + acetaldehyde</text>
        <dbReference type="Rhea" id="RHEA:12821"/>
        <dbReference type="ChEBI" id="CHEBI:15343"/>
        <dbReference type="ChEBI" id="CHEBI:59776"/>
        <dbReference type="ChEBI" id="CHEBI:62877"/>
        <dbReference type="EC" id="4.1.2.4"/>
    </reaction>
</comment>
<keyword evidence="6 16" id="KW-0963">Cytoplasm</keyword>
<feature type="active site" description="Proton donor/acceptor" evidence="17">
    <location>
        <position position="93"/>
    </location>
</feature>
<dbReference type="RefSeq" id="WP_068670746.1">
    <property type="nucleotide sequence ID" value="NZ_LWLG01000010.1"/>
</dbReference>
<comment type="function">
    <text evidence="15 17">Catalyzes a reversible aldol reaction between acetaldehyde and D-glyceraldehyde 3-phosphate to generate 2-deoxy-D-ribose 5-phosphate.</text>
</comment>
<comment type="caution">
    <text evidence="19">The sequence shown here is derived from an EMBL/GenBank/DDBJ whole genome shotgun (WGS) entry which is preliminary data.</text>
</comment>
<feature type="binding site" evidence="16">
    <location>
        <position position="273"/>
    </location>
    <ligand>
        <name>Mg(2+)</name>
        <dbReference type="ChEBI" id="CHEBI:18420"/>
        <label>1</label>
    </ligand>
</feature>
<dbReference type="STRING" id="999894.TDIS_1416"/>
<dbReference type="InterPro" id="IPR028581">
    <property type="entry name" value="DeoC_typeI"/>
</dbReference>
<keyword evidence="10 16" id="KW-0378">Hydrolase</keyword>
<evidence type="ECO:0000259" key="18">
    <source>
        <dbReference type="PROSITE" id="PS50879"/>
    </source>
</evidence>
<dbReference type="NCBIfam" id="TIGR00126">
    <property type="entry name" value="deoC"/>
    <property type="match status" value="1"/>
</dbReference>
<feature type="binding site" evidence="16">
    <location>
        <position position="235"/>
    </location>
    <ligand>
        <name>Mg(2+)</name>
        <dbReference type="ChEBI" id="CHEBI:18420"/>
        <label>1</label>
    </ligand>
</feature>
<keyword evidence="12 17" id="KW-0456">Lyase</keyword>
<evidence type="ECO:0000256" key="12">
    <source>
        <dbReference type="ARBA" id="ARBA00023239"/>
    </source>
</evidence>
<dbReference type="GO" id="GO:0006018">
    <property type="term" value="P:2-deoxyribose 1-phosphate catabolic process"/>
    <property type="evidence" value="ECO:0007669"/>
    <property type="project" value="UniProtKB-UniRule"/>
</dbReference>
<evidence type="ECO:0000256" key="14">
    <source>
        <dbReference type="ARBA" id="ARBA00048791"/>
    </source>
</evidence>
<evidence type="ECO:0000256" key="8">
    <source>
        <dbReference type="ARBA" id="ARBA00022723"/>
    </source>
</evidence>
<keyword evidence="7 16" id="KW-0540">Nuclease</keyword>
<dbReference type="InterPro" id="IPR012337">
    <property type="entry name" value="RNaseH-like_sf"/>
</dbReference>
<comment type="pathway">
    <text evidence="17">Carbohydrate degradation; 2-deoxy-D-ribose 1-phosphate degradation; D-glyceraldehyde 3-phosphate and acetaldehyde from 2-deoxy-alpha-D-ribose 1-phosphate: step 2/2.</text>
</comment>
<evidence type="ECO:0000256" key="2">
    <source>
        <dbReference type="ARBA" id="ARBA00004065"/>
    </source>
</evidence>
<evidence type="ECO:0000313" key="20">
    <source>
        <dbReference type="Proteomes" id="UP000078390"/>
    </source>
</evidence>
<comment type="catalytic activity">
    <reaction evidence="1 16">
        <text>Endonucleolytic cleavage to 5'-phosphomonoester.</text>
        <dbReference type="EC" id="3.1.26.4"/>
    </reaction>
</comment>
<keyword evidence="20" id="KW-1185">Reference proteome</keyword>
<dbReference type="InterPro" id="IPR022892">
    <property type="entry name" value="RNaseHI"/>
</dbReference>
<comment type="function">
    <text evidence="2 16">Endonuclease that specifically degrades the RNA of RNA-DNA hybrids.</text>
</comment>
<dbReference type="UniPathway" id="UPA00002">
    <property type="reaction ID" value="UER00468"/>
</dbReference>
<dbReference type="SMART" id="SM01133">
    <property type="entry name" value="DeoC"/>
    <property type="match status" value="1"/>
</dbReference>
<dbReference type="InterPro" id="IPR002156">
    <property type="entry name" value="RNaseH_domain"/>
</dbReference>
<comment type="similarity">
    <text evidence="3 16">Belongs to the RNase H family.</text>
</comment>
<evidence type="ECO:0000256" key="10">
    <source>
        <dbReference type="ARBA" id="ARBA00022801"/>
    </source>
</evidence>
<dbReference type="FunFam" id="3.20.20.70:FF:000044">
    <property type="entry name" value="Deoxyribose-phosphate aldolase"/>
    <property type="match status" value="1"/>
</dbReference>
<comment type="subunit">
    <text evidence="5 16">Monomer.</text>
</comment>
<dbReference type="GO" id="GO:0009264">
    <property type="term" value="P:deoxyribonucleotide catabolic process"/>
    <property type="evidence" value="ECO:0007669"/>
    <property type="project" value="UniProtKB-UniRule"/>
</dbReference>
<dbReference type="FunFam" id="3.30.420.10:FF:000089">
    <property type="entry name" value="Ribonuclease H"/>
    <property type="match status" value="1"/>
</dbReference>
<dbReference type="SUPFAM" id="SSF51569">
    <property type="entry name" value="Aldolase"/>
    <property type="match status" value="1"/>
</dbReference>